<evidence type="ECO:0000313" key="3">
    <source>
        <dbReference type="Proteomes" id="UP000827721"/>
    </source>
</evidence>
<keyword evidence="1" id="KW-1133">Transmembrane helix</keyword>
<name>A0ABQ8HZN6_9ROSI</name>
<sequence length="85" mass="9787">MSAGFDLAVIGAPLKQLWLSYFSSTALFTLFSVVYCMLLCCLQQGYNLFFASVSMRLRAKRTCSGDFHIKQRFFYLLIFLRGDFT</sequence>
<evidence type="ECO:0000313" key="2">
    <source>
        <dbReference type="EMBL" id="KAH7569837.1"/>
    </source>
</evidence>
<evidence type="ECO:0000256" key="1">
    <source>
        <dbReference type="SAM" id="Phobius"/>
    </source>
</evidence>
<comment type="caution">
    <text evidence="2">The sequence shown here is derived from an EMBL/GenBank/DDBJ whole genome shotgun (WGS) entry which is preliminary data.</text>
</comment>
<keyword evidence="1" id="KW-0812">Transmembrane</keyword>
<protein>
    <recommendedName>
        <fullName evidence="4">ATP synthase F0 subunit 8</fullName>
    </recommendedName>
</protein>
<keyword evidence="3" id="KW-1185">Reference proteome</keyword>
<organism evidence="2 3">
    <name type="scientific">Xanthoceras sorbifolium</name>
    <dbReference type="NCBI Taxonomy" id="99658"/>
    <lineage>
        <taxon>Eukaryota</taxon>
        <taxon>Viridiplantae</taxon>
        <taxon>Streptophyta</taxon>
        <taxon>Embryophyta</taxon>
        <taxon>Tracheophyta</taxon>
        <taxon>Spermatophyta</taxon>
        <taxon>Magnoliopsida</taxon>
        <taxon>eudicotyledons</taxon>
        <taxon>Gunneridae</taxon>
        <taxon>Pentapetalae</taxon>
        <taxon>rosids</taxon>
        <taxon>malvids</taxon>
        <taxon>Sapindales</taxon>
        <taxon>Sapindaceae</taxon>
        <taxon>Xanthoceroideae</taxon>
        <taxon>Xanthoceras</taxon>
    </lineage>
</organism>
<reference evidence="2 3" key="1">
    <citation type="submission" date="2021-02" db="EMBL/GenBank/DDBJ databases">
        <title>Plant Genome Project.</title>
        <authorList>
            <person name="Zhang R.-G."/>
        </authorList>
    </citation>
    <scope>NUCLEOTIDE SEQUENCE [LARGE SCALE GENOMIC DNA]</scope>
    <source>
        <tissue evidence="2">Leaves</tissue>
    </source>
</reference>
<accession>A0ABQ8HZN6</accession>
<dbReference type="EMBL" id="JAFEMO010000005">
    <property type="protein sequence ID" value="KAH7569837.1"/>
    <property type="molecule type" value="Genomic_DNA"/>
</dbReference>
<feature type="transmembrane region" description="Helical" evidence="1">
    <location>
        <begin position="26"/>
        <end position="51"/>
    </location>
</feature>
<dbReference type="Proteomes" id="UP000827721">
    <property type="component" value="Unassembled WGS sequence"/>
</dbReference>
<keyword evidence="1" id="KW-0472">Membrane</keyword>
<evidence type="ECO:0008006" key="4">
    <source>
        <dbReference type="Google" id="ProtNLM"/>
    </source>
</evidence>
<proteinExistence type="predicted"/>
<gene>
    <name evidence="2" type="ORF">JRO89_XS05G0006700</name>
</gene>